<protein>
    <recommendedName>
        <fullName evidence="3">Alpha-galactosidase NEW3 domain-containing protein</fullName>
    </recommendedName>
</protein>
<dbReference type="Proteomes" id="UP000677687">
    <property type="component" value="Unassembled WGS sequence"/>
</dbReference>
<accession>A0A8T4KZQ8</accession>
<gene>
    <name evidence="1" type="ORF">J4415_00895</name>
</gene>
<name>A0A8T4KZQ8_9ARCH</name>
<organism evidence="1 2">
    <name type="scientific">Candidatus Iainarchaeum sp</name>
    <dbReference type="NCBI Taxonomy" id="3101447"/>
    <lineage>
        <taxon>Archaea</taxon>
        <taxon>Candidatus Iainarchaeota</taxon>
        <taxon>Candidatus Iainarchaeia</taxon>
        <taxon>Candidatus Iainarchaeales</taxon>
        <taxon>Candidatus Iainarchaeaceae</taxon>
        <taxon>Candidatus Iainarchaeum</taxon>
    </lineage>
</organism>
<comment type="caution">
    <text evidence="1">The sequence shown here is derived from an EMBL/GenBank/DDBJ whole genome shotgun (WGS) entry which is preliminary data.</text>
</comment>
<dbReference type="EMBL" id="JAGVWD010000012">
    <property type="protein sequence ID" value="MBS3057165.1"/>
    <property type="molecule type" value="Genomic_DNA"/>
</dbReference>
<reference evidence="1" key="2">
    <citation type="submission" date="2021-05" db="EMBL/GenBank/DDBJ databases">
        <title>Protein family content uncovers lineage relationships and bacterial pathway maintenance mechanisms in DPANN archaea.</title>
        <authorList>
            <person name="Castelle C.J."/>
            <person name="Meheust R."/>
            <person name="Jaffe A.L."/>
            <person name="Seitz K."/>
            <person name="Gong X."/>
            <person name="Baker B.J."/>
            <person name="Banfield J.F."/>
        </authorList>
    </citation>
    <scope>NUCLEOTIDE SEQUENCE</scope>
    <source>
        <strain evidence="1">RIFCSPHIGHO2_01_FULL_AR10_44_11</strain>
    </source>
</reference>
<reference evidence="1" key="1">
    <citation type="submission" date="2021-03" db="EMBL/GenBank/DDBJ databases">
        <authorList>
            <person name="Jaffe A."/>
        </authorList>
    </citation>
    <scope>NUCLEOTIDE SEQUENCE</scope>
    <source>
        <strain evidence="1">RIFCSPHIGHO2_01_FULL_AR10_44_11</strain>
    </source>
</reference>
<proteinExistence type="predicted"/>
<evidence type="ECO:0000313" key="1">
    <source>
        <dbReference type="EMBL" id="MBS3057165.1"/>
    </source>
</evidence>
<evidence type="ECO:0000313" key="2">
    <source>
        <dbReference type="Proteomes" id="UP000677687"/>
    </source>
</evidence>
<sequence>MLNKFVVLPILILMLGFASADILVTSPTENRLLPNERLELGSISPGETLIIGINSDTGYTTQQKWSRAEFISETLPENWEYTNSKYLADVFTLQLKVPEDAEKGAYNAKIKLTDVKHNIPDEFVQLLFYVEDNLITADISDLRQDVIVGEQASFKLTIINDSIAEHEISVASTLPSYWFSGQKITARPKSVITKTLKADPKVYGTKQFDFYITSEQTGKKIATFNAQLNVFPTPSSKFASGFNGLAFFTPNMLVSYFINSFISLLG</sequence>
<evidence type="ECO:0008006" key="3">
    <source>
        <dbReference type="Google" id="ProtNLM"/>
    </source>
</evidence>
<dbReference type="AlphaFoldDB" id="A0A8T4KZQ8"/>